<dbReference type="OrthoDB" id="4757095at2759"/>
<organism evidence="2 3">
    <name type="scientific">Pseudocercospora musae</name>
    <dbReference type="NCBI Taxonomy" id="113226"/>
    <lineage>
        <taxon>Eukaryota</taxon>
        <taxon>Fungi</taxon>
        <taxon>Dikarya</taxon>
        <taxon>Ascomycota</taxon>
        <taxon>Pezizomycotina</taxon>
        <taxon>Dothideomycetes</taxon>
        <taxon>Dothideomycetidae</taxon>
        <taxon>Mycosphaerellales</taxon>
        <taxon>Mycosphaerellaceae</taxon>
        <taxon>Pseudocercospora</taxon>
    </lineage>
</organism>
<reference evidence="2 3" key="1">
    <citation type="submission" date="2015-07" db="EMBL/GenBank/DDBJ databases">
        <title>Comparative genomics of the Sigatoka disease complex on banana suggests a link between parallel evolutionary changes in Pseudocercospora fijiensis and Pseudocercospora eumusae and increased virulence on the banana host.</title>
        <authorList>
            <person name="Chang T.-C."/>
            <person name="Salvucci A."/>
            <person name="Crous P.W."/>
            <person name="Stergiopoulos I."/>
        </authorList>
    </citation>
    <scope>NUCLEOTIDE SEQUENCE [LARGE SCALE GENOMIC DNA]</scope>
    <source>
        <strain evidence="2 3">CBS 116634</strain>
    </source>
</reference>
<name>A0A139IU27_9PEZI</name>
<dbReference type="AlphaFoldDB" id="A0A139IU27"/>
<evidence type="ECO:0000259" key="1">
    <source>
        <dbReference type="Pfam" id="PF24864"/>
    </source>
</evidence>
<dbReference type="STRING" id="113226.A0A139IU27"/>
<dbReference type="InterPro" id="IPR056632">
    <property type="entry name" value="DUF7730"/>
</dbReference>
<protein>
    <recommendedName>
        <fullName evidence="1">DUF7730 domain-containing protein</fullName>
    </recommendedName>
</protein>
<comment type="caution">
    <text evidence="2">The sequence shown here is derived from an EMBL/GenBank/DDBJ whole genome shotgun (WGS) entry which is preliminary data.</text>
</comment>
<accession>A0A139IU27</accession>
<evidence type="ECO:0000313" key="3">
    <source>
        <dbReference type="Proteomes" id="UP000073492"/>
    </source>
</evidence>
<dbReference type="Pfam" id="PF24864">
    <property type="entry name" value="DUF7730"/>
    <property type="match status" value="1"/>
</dbReference>
<gene>
    <name evidence="2" type="ORF">AC579_4576</name>
</gene>
<dbReference type="Proteomes" id="UP000073492">
    <property type="component" value="Unassembled WGS sequence"/>
</dbReference>
<dbReference type="PANTHER" id="PTHR38790">
    <property type="entry name" value="2EXR DOMAIN-CONTAINING PROTEIN-RELATED"/>
    <property type="match status" value="1"/>
</dbReference>
<evidence type="ECO:0000313" key="2">
    <source>
        <dbReference type="EMBL" id="KXT18046.1"/>
    </source>
</evidence>
<feature type="domain" description="DUF7730" evidence="1">
    <location>
        <begin position="89"/>
        <end position="291"/>
    </location>
</feature>
<sequence>MKKQPIPCSFCCIDGGHFTCFGCFGILRSYLGRRRRELKREHPEYWFPQDPQGHPRGDGPRYWLPKWPEPELRQLPADRPSSPSQNASEQLQSWFLSRIPVELRLLIWGFVMGEDVLHLDLGNGILRCASCREEDERKLGFKHQCWQDAIFWSQFERAGYHWLLNQEPAGRRTNLLLTCKLISNTFDFRRSIALSRLPRVILPHRFQAIRSMSLSTVFQCPTTRWDVSKVETVSSDKYSPPDNPHDWLKACRGLATMTNMHDLGITLVFWGSYPLLTPLKAVSAEKFSVTLSTTLTDRAESLLGPVGFMILRV</sequence>
<dbReference type="EMBL" id="LFZO01000011">
    <property type="protein sequence ID" value="KXT18046.1"/>
    <property type="molecule type" value="Genomic_DNA"/>
</dbReference>
<proteinExistence type="predicted"/>
<keyword evidence="3" id="KW-1185">Reference proteome</keyword>